<evidence type="ECO:0000313" key="3">
    <source>
        <dbReference type="Proteomes" id="UP000823749"/>
    </source>
</evidence>
<dbReference type="Proteomes" id="UP000823749">
    <property type="component" value="Chromosome 5"/>
</dbReference>
<organism evidence="2 3">
    <name type="scientific">Rhododendron griersonianum</name>
    <dbReference type="NCBI Taxonomy" id="479676"/>
    <lineage>
        <taxon>Eukaryota</taxon>
        <taxon>Viridiplantae</taxon>
        <taxon>Streptophyta</taxon>
        <taxon>Embryophyta</taxon>
        <taxon>Tracheophyta</taxon>
        <taxon>Spermatophyta</taxon>
        <taxon>Magnoliopsida</taxon>
        <taxon>eudicotyledons</taxon>
        <taxon>Gunneridae</taxon>
        <taxon>Pentapetalae</taxon>
        <taxon>asterids</taxon>
        <taxon>Ericales</taxon>
        <taxon>Ericaceae</taxon>
        <taxon>Ericoideae</taxon>
        <taxon>Rhodoreae</taxon>
        <taxon>Rhododendron</taxon>
    </lineage>
</organism>
<gene>
    <name evidence="2" type="ORF">RHGRI_013099</name>
</gene>
<sequence length="98" mass="11082">MVSRSLGTVPDGDQAGKKLGHQECSKILMAANMETEVDWSKPPIYDEYPGEEVDSDELKLLTARGVPQFHPSSPIVNSNKRKVDDWEWLDELVLKQRT</sequence>
<reference evidence="2" key="1">
    <citation type="submission" date="2020-08" db="EMBL/GenBank/DDBJ databases">
        <title>Plant Genome Project.</title>
        <authorList>
            <person name="Zhang R.-G."/>
        </authorList>
    </citation>
    <scope>NUCLEOTIDE SEQUENCE</scope>
    <source>
        <strain evidence="2">WSP0</strain>
        <tissue evidence="2">Leaf</tissue>
    </source>
</reference>
<dbReference type="AlphaFoldDB" id="A0AAV6K4G8"/>
<protein>
    <recommendedName>
        <fullName evidence="4">Late embryogenesis abundant protein</fullName>
    </recommendedName>
</protein>
<evidence type="ECO:0008006" key="4">
    <source>
        <dbReference type="Google" id="ProtNLM"/>
    </source>
</evidence>
<name>A0AAV6K4G8_9ERIC</name>
<evidence type="ECO:0000313" key="2">
    <source>
        <dbReference type="EMBL" id="KAG5547303.1"/>
    </source>
</evidence>
<keyword evidence="3" id="KW-1185">Reference proteome</keyword>
<accession>A0AAV6K4G8</accession>
<comment type="caution">
    <text evidence="2">The sequence shown here is derived from an EMBL/GenBank/DDBJ whole genome shotgun (WGS) entry which is preliminary data.</text>
</comment>
<feature type="region of interest" description="Disordered" evidence="1">
    <location>
        <begin position="1"/>
        <end position="20"/>
    </location>
</feature>
<evidence type="ECO:0000256" key="1">
    <source>
        <dbReference type="SAM" id="MobiDB-lite"/>
    </source>
</evidence>
<proteinExistence type="predicted"/>
<dbReference type="EMBL" id="JACTNZ010000005">
    <property type="protein sequence ID" value="KAG5547303.1"/>
    <property type="molecule type" value="Genomic_DNA"/>
</dbReference>